<evidence type="ECO:0000313" key="3">
    <source>
        <dbReference type="EMBL" id="GAN35644.1"/>
    </source>
</evidence>
<dbReference type="Pfam" id="PF20600">
    <property type="entry name" value="ExoX-like_C"/>
    <property type="match status" value="1"/>
</dbReference>
<dbReference type="EMBL" id="BAYM01000009">
    <property type="protein sequence ID" value="GAN35644.1"/>
    <property type="molecule type" value="Genomic_DNA"/>
</dbReference>
<dbReference type="InterPro" id="IPR046768">
    <property type="entry name" value="ExoX-like_C"/>
</dbReference>
<reference evidence="4" key="1">
    <citation type="submission" date="2014-05" db="EMBL/GenBank/DDBJ databases">
        <title>Whole genome sequencing of Lactobacillus casei NRIC0644.</title>
        <authorList>
            <person name="Atarashi H."/>
            <person name="Yoshida Y."/>
            <person name="Fujimura S."/>
            <person name="Tanaka N."/>
            <person name="Shiwa Y."/>
            <person name="Yoshikawa H."/>
            <person name="Okada S."/>
            <person name="Nakagawa J."/>
        </authorList>
    </citation>
    <scope>NUCLEOTIDE SEQUENCE [LARGE SCALE GENOMIC DNA]</scope>
    <source>
        <strain evidence="4">NRIC0644</strain>
    </source>
</reference>
<proteinExistence type="predicted"/>
<feature type="compositionally biased region" description="Low complexity" evidence="1">
    <location>
        <begin position="248"/>
        <end position="283"/>
    </location>
</feature>
<name>A0A0C9PUF3_LACPA</name>
<dbReference type="Proteomes" id="UP000032552">
    <property type="component" value="Unassembled WGS sequence"/>
</dbReference>
<protein>
    <recommendedName>
        <fullName evidence="2">Exodeoxyribonuclease X-like C-terminal domain-containing protein</fullName>
    </recommendedName>
</protein>
<organism evidence="3 4">
    <name type="scientific">Lacticaseibacillus paracasei NRIC 0644</name>
    <dbReference type="NCBI Taxonomy" id="1435038"/>
    <lineage>
        <taxon>Bacteria</taxon>
        <taxon>Bacillati</taxon>
        <taxon>Bacillota</taxon>
        <taxon>Bacilli</taxon>
        <taxon>Lactobacillales</taxon>
        <taxon>Lactobacillaceae</taxon>
        <taxon>Lacticaseibacillus</taxon>
    </lineage>
</organism>
<dbReference type="RefSeq" id="WP_052956578.1">
    <property type="nucleotide sequence ID" value="NZ_BAYM01000009.1"/>
</dbReference>
<feature type="region of interest" description="Disordered" evidence="1">
    <location>
        <begin position="246"/>
        <end position="308"/>
    </location>
</feature>
<accession>A0A0C9PUF3</accession>
<comment type="caution">
    <text evidence="3">The sequence shown here is derived from an EMBL/GenBank/DDBJ whole genome shotgun (WGS) entry which is preliminary data.</text>
</comment>
<evidence type="ECO:0000259" key="2">
    <source>
        <dbReference type="Pfam" id="PF20600"/>
    </source>
</evidence>
<gene>
    <name evidence="3" type="ORF">LC0644_0233</name>
</gene>
<feature type="domain" description="Exodeoxyribonuclease X-like C-terminal" evidence="2">
    <location>
        <begin position="204"/>
        <end position="231"/>
    </location>
</feature>
<sequence length="308" mass="34451">MQEIQERQPNETSSMGLIMSVDQGQATKEIAAINQFQGLINSQLKKDQDYGVIPGTQKPTLLKPGAEKILMLLGLKSEYQVVDKVEDFDRGFFAYTVQASLYHGSDLITQGLGAANTKETRYRKNNFNKQTHKKDPWDGVSYQDPYTLQNTVLKMAKKRAQVDATLTVGSLSNVFTQDVEDMKDFNQRETTETMNNGDANTMKITFGKYKGRTIGDVVQSDRSYLEWLEKNAKDASMRQAVAMTLHGQNSQAPQPQAPTQHQQSSQQSESQQTQAQRQTPPSTNRRQAGSYNGMPPAPSDADEPPFPF</sequence>
<dbReference type="AlphaFoldDB" id="A0A0C9PUF3"/>
<evidence type="ECO:0000256" key="1">
    <source>
        <dbReference type="SAM" id="MobiDB-lite"/>
    </source>
</evidence>
<evidence type="ECO:0000313" key="4">
    <source>
        <dbReference type="Proteomes" id="UP000032552"/>
    </source>
</evidence>